<keyword evidence="2" id="KW-1185">Reference proteome</keyword>
<protein>
    <submittedName>
        <fullName evidence="1">Uncharacterized protein</fullName>
    </submittedName>
</protein>
<evidence type="ECO:0000313" key="2">
    <source>
        <dbReference type="Proteomes" id="UP001140087"/>
    </source>
</evidence>
<feature type="non-terminal residue" evidence="1">
    <location>
        <position position="1"/>
    </location>
</feature>
<organism evidence="1 2">
    <name type="scientific">Coemansia helicoidea</name>
    <dbReference type="NCBI Taxonomy" id="1286919"/>
    <lineage>
        <taxon>Eukaryota</taxon>
        <taxon>Fungi</taxon>
        <taxon>Fungi incertae sedis</taxon>
        <taxon>Zoopagomycota</taxon>
        <taxon>Kickxellomycotina</taxon>
        <taxon>Kickxellomycetes</taxon>
        <taxon>Kickxellales</taxon>
        <taxon>Kickxellaceae</taxon>
        <taxon>Coemansia</taxon>
    </lineage>
</organism>
<dbReference type="Proteomes" id="UP001140087">
    <property type="component" value="Unassembled WGS sequence"/>
</dbReference>
<reference evidence="1" key="1">
    <citation type="submission" date="2022-07" db="EMBL/GenBank/DDBJ databases">
        <title>Phylogenomic reconstructions and comparative analyses of Kickxellomycotina fungi.</title>
        <authorList>
            <person name="Reynolds N.K."/>
            <person name="Stajich J.E."/>
            <person name="Barry K."/>
            <person name="Grigoriev I.V."/>
            <person name="Crous P."/>
            <person name="Smith M.E."/>
        </authorList>
    </citation>
    <scope>NUCLEOTIDE SEQUENCE</scope>
    <source>
        <strain evidence="1">BCRC 34780</strain>
    </source>
</reference>
<sequence>LRAAWGLLADDCEADYYAYGDIYAVGPGVVVVSNPDDCRRVLGSGRFVKSEFYQAFALAGDNIYTTQSSEVANLRRRQMRPVLSPGHLDRAEQAILRHGVCALMGDWDRRLAKAAAPVRVQYEAAFMRAAVDVVVALCFGDAAPSAFDAAQVTRWIHDYNRLALATLTLPWAQTWPLSALVRGLAASKDAFAAAVAAAIARRRQRAGGSGRPADILQSLLDAQAADGLADGQVVAECMAVVIAGSDIVAQTLVWTLHYLLLHPPHLARAVREVRGAFPGRAVIGYAAARARLPFLEACLLESLRLRAATGVFLPRVVPAEGAAFQGHFLPAGTLVCVNVAGANHHRASWADPRAFRPTRFLGTADAARIFSFSFGPRTCPGRALAMAEMLPVLASLLARYDVALPPDARFRPAITDRHGCPVAMPREHRFTCVGPRHPDRDCNVVISHALHGEHR</sequence>
<gene>
    <name evidence="1" type="ORF">H4R21_005925</name>
</gene>
<evidence type="ECO:0000313" key="1">
    <source>
        <dbReference type="EMBL" id="KAJ2793372.1"/>
    </source>
</evidence>
<comment type="caution">
    <text evidence="1">The sequence shown here is derived from an EMBL/GenBank/DDBJ whole genome shotgun (WGS) entry which is preliminary data.</text>
</comment>
<name>A0ACC1KQW3_9FUNG</name>
<accession>A0ACC1KQW3</accession>
<proteinExistence type="predicted"/>
<dbReference type="EMBL" id="JANBUN010002902">
    <property type="protein sequence ID" value="KAJ2793372.1"/>
    <property type="molecule type" value="Genomic_DNA"/>
</dbReference>